<evidence type="ECO:0000313" key="3">
    <source>
        <dbReference type="Proteomes" id="UP000821853"/>
    </source>
</evidence>
<name>A0A9J6GZA1_HAELO</name>
<comment type="caution">
    <text evidence="2">The sequence shown here is derived from an EMBL/GenBank/DDBJ whole genome shotgun (WGS) entry which is preliminary data.</text>
</comment>
<dbReference type="Proteomes" id="UP000821853">
    <property type="component" value="Chromosome 8"/>
</dbReference>
<evidence type="ECO:0000256" key="1">
    <source>
        <dbReference type="SAM" id="MobiDB-lite"/>
    </source>
</evidence>
<dbReference type="OrthoDB" id="7701581at2759"/>
<dbReference type="VEuPathDB" id="VectorBase:HLOH_045711"/>
<keyword evidence="3" id="KW-1185">Reference proteome</keyword>
<protein>
    <submittedName>
        <fullName evidence="2">Uncharacterized protein</fullName>
    </submittedName>
</protein>
<evidence type="ECO:0000313" key="2">
    <source>
        <dbReference type="EMBL" id="KAH9380523.1"/>
    </source>
</evidence>
<reference evidence="2 3" key="1">
    <citation type="journal article" date="2020" name="Cell">
        <title>Large-Scale Comparative Analyses of Tick Genomes Elucidate Their Genetic Diversity and Vector Capacities.</title>
        <authorList>
            <consortium name="Tick Genome and Microbiome Consortium (TIGMIC)"/>
            <person name="Jia N."/>
            <person name="Wang J."/>
            <person name="Shi W."/>
            <person name="Du L."/>
            <person name="Sun Y."/>
            <person name="Zhan W."/>
            <person name="Jiang J.F."/>
            <person name="Wang Q."/>
            <person name="Zhang B."/>
            <person name="Ji P."/>
            <person name="Bell-Sakyi L."/>
            <person name="Cui X.M."/>
            <person name="Yuan T.T."/>
            <person name="Jiang B.G."/>
            <person name="Yang W.F."/>
            <person name="Lam T.T."/>
            <person name="Chang Q.C."/>
            <person name="Ding S.J."/>
            <person name="Wang X.J."/>
            <person name="Zhu J.G."/>
            <person name="Ruan X.D."/>
            <person name="Zhao L."/>
            <person name="Wei J.T."/>
            <person name="Ye R.Z."/>
            <person name="Que T.C."/>
            <person name="Du C.H."/>
            <person name="Zhou Y.H."/>
            <person name="Cheng J.X."/>
            <person name="Dai P.F."/>
            <person name="Guo W.B."/>
            <person name="Han X.H."/>
            <person name="Huang E.J."/>
            <person name="Li L.F."/>
            <person name="Wei W."/>
            <person name="Gao Y.C."/>
            <person name="Liu J.Z."/>
            <person name="Shao H.Z."/>
            <person name="Wang X."/>
            <person name="Wang C.C."/>
            <person name="Yang T.C."/>
            <person name="Huo Q.B."/>
            <person name="Li W."/>
            <person name="Chen H.Y."/>
            <person name="Chen S.E."/>
            <person name="Zhou L.G."/>
            <person name="Ni X.B."/>
            <person name="Tian J.H."/>
            <person name="Sheng Y."/>
            <person name="Liu T."/>
            <person name="Pan Y.S."/>
            <person name="Xia L.Y."/>
            <person name="Li J."/>
            <person name="Zhao F."/>
            <person name="Cao W.C."/>
        </authorList>
    </citation>
    <scope>NUCLEOTIDE SEQUENCE [LARGE SCALE GENOMIC DNA]</scope>
    <source>
        <strain evidence="2">HaeL-2018</strain>
    </source>
</reference>
<dbReference type="EMBL" id="JABSTR010000010">
    <property type="protein sequence ID" value="KAH9380523.1"/>
    <property type="molecule type" value="Genomic_DNA"/>
</dbReference>
<feature type="compositionally biased region" description="Polar residues" evidence="1">
    <location>
        <begin position="88"/>
        <end position="111"/>
    </location>
</feature>
<sequence length="188" mass="20963">MRIKEPSFVKRAAQLSTQFQCKQQDLGGQCPEHEKYKEVFPTCKYLAQLAAEETGERYQTRVAVLLALSKAWEEGRDVEVVELLHQGATSPSSLEQGQHPAQENPELPTSLSDEDEQYEVFQRAPEKPQSDGRNEILQLASDPAEPLETMPANREAHRAHDAGACGTPRQNGGRSAATAKYIALYEQR</sequence>
<organism evidence="2 3">
    <name type="scientific">Haemaphysalis longicornis</name>
    <name type="common">Bush tick</name>
    <dbReference type="NCBI Taxonomy" id="44386"/>
    <lineage>
        <taxon>Eukaryota</taxon>
        <taxon>Metazoa</taxon>
        <taxon>Ecdysozoa</taxon>
        <taxon>Arthropoda</taxon>
        <taxon>Chelicerata</taxon>
        <taxon>Arachnida</taxon>
        <taxon>Acari</taxon>
        <taxon>Parasitiformes</taxon>
        <taxon>Ixodida</taxon>
        <taxon>Ixodoidea</taxon>
        <taxon>Ixodidae</taxon>
        <taxon>Haemaphysalinae</taxon>
        <taxon>Haemaphysalis</taxon>
    </lineage>
</organism>
<feature type="compositionally biased region" description="Basic and acidic residues" evidence="1">
    <location>
        <begin position="124"/>
        <end position="134"/>
    </location>
</feature>
<gene>
    <name evidence="2" type="ORF">HPB48_022370</name>
</gene>
<accession>A0A9J6GZA1</accession>
<dbReference type="AlphaFoldDB" id="A0A9J6GZA1"/>
<feature type="region of interest" description="Disordered" evidence="1">
    <location>
        <begin position="88"/>
        <end position="176"/>
    </location>
</feature>
<proteinExistence type="predicted"/>